<evidence type="ECO:0000313" key="5">
    <source>
        <dbReference type="EMBL" id="ELP86419.1"/>
    </source>
</evidence>
<evidence type="ECO:0000313" key="6">
    <source>
        <dbReference type="Proteomes" id="UP000014680"/>
    </source>
</evidence>
<dbReference type="GO" id="GO:0005829">
    <property type="term" value="C:cytosol"/>
    <property type="evidence" value="ECO:0007669"/>
    <property type="project" value="TreeGrafter"/>
</dbReference>
<proteinExistence type="inferred from homology"/>
<dbReference type="Gene3D" id="3.40.1490.10">
    <property type="entry name" value="Bit1"/>
    <property type="match status" value="1"/>
</dbReference>
<reference evidence="5 6" key="1">
    <citation type="submission" date="2012-10" db="EMBL/GenBank/DDBJ databases">
        <authorList>
            <person name="Zafar N."/>
            <person name="Inman J."/>
            <person name="Hall N."/>
            <person name="Lorenzi H."/>
            <person name="Caler E."/>
        </authorList>
    </citation>
    <scope>NUCLEOTIDE SEQUENCE [LARGE SCALE GENOMIC DNA]</scope>
    <source>
        <strain evidence="5 6">IP1</strain>
    </source>
</reference>
<comment type="similarity">
    <text evidence="3">Belongs to the PTH2 family.</text>
</comment>
<gene>
    <name evidence="5" type="ORF">EIN_031200</name>
</gene>
<dbReference type="EC" id="3.1.1.29" evidence="1"/>
<evidence type="ECO:0000256" key="1">
    <source>
        <dbReference type="ARBA" id="ARBA00013260"/>
    </source>
</evidence>
<dbReference type="OrthoDB" id="1733656at2759"/>
<evidence type="ECO:0000256" key="2">
    <source>
        <dbReference type="ARBA" id="ARBA00022801"/>
    </source>
</evidence>
<dbReference type="KEGG" id="eiv:EIN_031200"/>
<dbReference type="AlphaFoldDB" id="A0A0A1TY71"/>
<evidence type="ECO:0000256" key="4">
    <source>
        <dbReference type="ARBA" id="ARBA00048707"/>
    </source>
</evidence>
<dbReference type="SUPFAM" id="SSF102462">
    <property type="entry name" value="Peptidyl-tRNA hydrolase II"/>
    <property type="match status" value="1"/>
</dbReference>
<evidence type="ECO:0000256" key="3">
    <source>
        <dbReference type="ARBA" id="ARBA00038050"/>
    </source>
</evidence>
<dbReference type="OMA" id="RWENCAQ"/>
<dbReference type="VEuPathDB" id="AmoebaDB:EIN_031200"/>
<dbReference type="InterPro" id="IPR002833">
    <property type="entry name" value="PTH2"/>
</dbReference>
<dbReference type="InterPro" id="IPR023476">
    <property type="entry name" value="Pep_tRNA_hydro_II_dom_sf"/>
</dbReference>
<dbReference type="Proteomes" id="UP000014680">
    <property type="component" value="Unassembled WGS sequence"/>
</dbReference>
<dbReference type="PANTHER" id="PTHR12649:SF11">
    <property type="entry name" value="PEPTIDYL-TRNA HYDROLASE 2, MITOCHONDRIAL"/>
    <property type="match status" value="1"/>
</dbReference>
<keyword evidence="6" id="KW-1185">Reference proteome</keyword>
<dbReference type="EMBL" id="KB206969">
    <property type="protein sequence ID" value="ELP86419.1"/>
    <property type="molecule type" value="Genomic_DNA"/>
</dbReference>
<dbReference type="NCBIfam" id="TIGR00283">
    <property type="entry name" value="arch_pth2"/>
    <property type="match status" value="1"/>
</dbReference>
<dbReference type="Pfam" id="PF01981">
    <property type="entry name" value="PTH2"/>
    <property type="match status" value="1"/>
</dbReference>
<keyword evidence="2 5" id="KW-0378">Hydrolase</keyword>
<name>A0A0A1TY71_ENTIV</name>
<protein>
    <recommendedName>
        <fullName evidence="1">peptidyl-tRNA hydrolase</fullName>
        <ecNumber evidence="1">3.1.1.29</ecNumber>
    </recommendedName>
</protein>
<comment type="catalytic activity">
    <reaction evidence="4">
        <text>an N-acyl-L-alpha-aminoacyl-tRNA + H2O = an N-acyl-L-amino acid + a tRNA + H(+)</text>
        <dbReference type="Rhea" id="RHEA:54448"/>
        <dbReference type="Rhea" id="RHEA-COMP:10123"/>
        <dbReference type="Rhea" id="RHEA-COMP:13883"/>
        <dbReference type="ChEBI" id="CHEBI:15377"/>
        <dbReference type="ChEBI" id="CHEBI:15378"/>
        <dbReference type="ChEBI" id="CHEBI:59874"/>
        <dbReference type="ChEBI" id="CHEBI:78442"/>
        <dbReference type="ChEBI" id="CHEBI:138191"/>
        <dbReference type="EC" id="3.1.1.29"/>
    </reaction>
</comment>
<dbReference type="FunFam" id="3.40.1490.10:FF:000001">
    <property type="entry name" value="Peptidyl-tRNA hydrolase 2"/>
    <property type="match status" value="1"/>
</dbReference>
<dbReference type="GeneID" id="14885372"/>
<sequence>MTDEEYKMMLCVRTDISMSEGKKCAQCGHAAVCCYELVLQQNPTVIEEWKKGGMKKVAVRVESLFEWENAVKTCQEFGIVYSEIVDAGRTEVSPNTKTVLGIGPAPSFLIDVVTRQFRLL</sequence>
<organism evidence="5 6">
    <name type="scientific">Entamoeba invadens IP1</name>
    <dbReference type="NCBI Taxonomy" id="370355"/>
    <lineage>
        <taxon>Eukaryota</taxon>
        <taxon>Amoebozoa</taxon>
        <taxon>Evosea</taxon>
        <taxon>Archamoebae</taxon>
        <taxon>Mastigamoebida</taxon>
        <taxon>Entamoebidae</taxon>
        <taxon>Entamoeba</taxon>
    </lineage>
</organism>
<dbReference type="PANTHER" id="PTHR12649">
    <property type="entry name" value="PEPTIDYL-TRNA HYDROLASE 2"/>
    <property type="match status" value="1"/>
</dbReference>
<accession>A0A0A1TY71</accession>
<dbReference type="GO" id="GO:0004045">
    <property type="term" value="F:peptidyl-tRNA hydrolase activity"/>
    <property type="evidence" value="ECO:0007669"/>
    <property type="project" value="UniProtKB-EC"/>
</dbReference>
<dbReference type="RefSeq" id="XP_004185765.1">
    <property type="nucleotide sequence ID" value="XM_004185717.1"/>
</dbReference>